<accession>A0ABW2AL30</accession>
<keyword evidence="9" id="KW-1185">Reference proteome</keyword>
<dbReference type="EMBL" id="JBHSWH010000001">
    <property type="protein sequence ID" value="MFC6707547.1"/>
    <property type="molecule type" value="Genomic_DNA"/>
</dbReference>
<dbReference type="InterPro" id="IPR050090">
    <property type="entry name" value="Tyrosine_recombinase_XerCD"/>
</dbReference>
<comment type="caution">
    <text evidence="8">The sequence shown here is derived from an EMBL/GenBank/DDBJ whole genome shotgun (WGS) entry which is preliminary data.</text>
</comment>
<dbReference type="CDD" id="cd01189">
    <property type="entry name" value="INT_ICEBs1_C_like"/>
    <property type="match status" value="1"/>
</dbReference>
<evidence type="ECO:0000313" key="8">
    <source>
        <dbReference type="EMBL" id="MFC6707547.1"/>
    </source>
</evidence>
<dbReference type="Proteomes" id="UP001596298">
    <property type="component" value="Unassembled WGS sequence"/>
</dbReference>
<name>A0ABW2AL30_9MICO</name>
<evidence type="ECO:0000256" key="5">
    <source>
        <dbReference type="PROSITE-ProRule" id="PRU01248"/>
    </source>
</evidence>
<dbReference type="PANTHER" id="PTHR30349">
    <property type="entry name" value="PHAGE INTEGRASE-RELATED"/>
    <property type="match status" value="1"/>
</dbReference>
<dbReference type="RefSeq" id="WP_382404217.1">
    <property type="nucleotide sequence ID" value="NZ_JBHSWH010000001.1"/>
</dbReference>
<dbReference type="Pfam" id="PF14659">
    <property type="entry name" value="Phage_int_SAM_3"/>
    <property type="match status" value="1"/>
</dbReference>
<proteinExistence type="inferred from homology"/>
<dbReference type="Pfam" id="PF00589">
    <property type="entry name" value="Phage_integrase"/>
    <property type="match status" value="1"/>
</dbReference>
<dbReference type="InterPro" id="IPR013762">
    <property type="entry name" value="Integrase-like_cat_sf"/>
</dbReference>
<dbReference type="InterPro" id="IPR044068">
    <property type="entry name" value="CB"/>
</dbReference>
<evidence type="ECO:0000256" key="1">
    <source>
        <dbReference type="ARBA" id="ARBA00008857"/>
    </source>
</evidence>
<evidence type="ECO:0000256" key="2">
    <source>
        <dbReference type="ARBA" id="ARBA00022908"/>
    </source>
</evidence>
<evidence type="ECO:0000259" key="6">
    <source>
        <dbReference type="PROSITE" id="PS51898"/>
    </source>
</evidence>
<reference evidence="9" key="1">
    <citation type="journal article" date="2019" name="Int. J. Syst. Evol. Microbiol.">
        <title>The Global Catalogue of Microorganisms (GCM) 10K type strain sequencing project: providing services to taxonomists for standard genome sequencing and annotation.</title>
        <authorList>
            <consortium name="The Broad Institute Genomics Platform"/>
            <consortium name="The Broad Institute Genome Sequencing Center for Infectious Disease"/>
            <person name="Wu L."/>
            <person name="Ma J."/>
        </authorList>
    </citation>
    <scope>NUCLEOTIDE SEQUENCE [LARGE SCALE GENOMIC DNA]</scope>
    <source>
        <strain evidence="9">CCUG 58127</strain>
    </source>
</reference>
<evidence type="ECO:0000256" key="3">
    <source>
        <dbReference type="ARBA" id="ARBA00023125"/>
    </source>
</evidence>
<dbReference type="PROSITE" id="PS51900">
    <property type="entry name" value="CB"/>
    <property type="match status" value="1"/>
</dbReference>
<comment type="similarity">
    <text evidence="1">Belongs to the 'phage' integrase family.</text>
</comment>
<dbReference type="Gene3D" id="1.10.150.130">
    <property type="match status" value="1"/>
</dbReference>
<sequence>MSDRKGMRDGVVQRGTTWSYVLRVKVPVVDDNGQPVLDDEGNARMTSKPKWFGGFPTRKAAIAARDEARHGSRQGTWVAPSNITVGAYLDRWIEGHAVDLKASTEKSYRGNIARYLKPYFGNLRVQELSPTDLSATFKRMHETGGTNGKPLSPRTVAFARTVLRMAMQSAISDRVIAVNPVVGSKLPKAVRPKHSTWTGPQASTYLEHVNDERFAALWILALATGMRRGELCALRWENVDLKAGVVRVEESVTQSAGRRTIGPPKNGDGRSVAIDPRTVAALKAWRKLQRKERLAAGSIYKDTDGVVFTWQDGTPTPPDYVSKAFVDSQADSGLPRLKLHEARHTHATILLREGTPVHIVAKRLGHRDPTVTLSVYADVIPEDDGRAVDTFSRAVWGS</sequence>
<evidence type="ECO:0000313" key="9">
    <source>
        <dbReference type="Proteomes" id="UP001596298"/>
    </source>
</evidence>
<feature type="domain" description="Tyr recombinase" evidence="6">
    <location>
        <begin position="185"/>
        <end position="389"/>
    </location>
</feature>
<dbReference type="PANTHER" id="PTHR30349:SF41">
    <property type="entry name" value="INTEGRASE_RECOMBINASE PROTEIN MJ0367-RELATED"/>
    <property type="match status" value="1"/>
</dbReference>
<keyword evidence="2" id="KW-0229">DNA integration</keyword>
<organism evidence="8 9">
    <name type="scientific">Flexivirga alba</name>
    <dbReference type="NCBI Taxonomy" id="702742"/>
    <lineage>
        <taxon>Bacteria</taxon>
        <taxon>Bacillati</taxon>
        <taxon>Actinomycetota</taxon>
        <taxon>Actinomycetes</taxon>
        <taxon>Micrococcales</taxon>
        <taxon>Dermacoccaceae</taxon>
        <taxon>Flexivirga</taxon>
    </lineage>
</organism>
<dbReference type="Gene3D" id="1.10.443.10">
    <property type="entry name" value="Intergrase catalytic core"/>
    <property type="match status" value="1"/>
</dbReference>
<dbReference type="PROSITE" id="PS51898">
    <property type="entry name" value="TYR_RECOMBINASE"/>
    <property type="match status" value="1"/>
</dbReference>
<dbReference type="InterPro" id="IPR002104">
    <property type="entry name" value="Integrase_catalytic"/>
</dbReference>
<evidence type="ECO:0000256" key="4">
    <source>
        <dbReference type="ARBA" id="ARBA00023172"/>
    </source>
</evidence>
<gene>
    <name evidence="8" type="ORF">ACFQDH_20450</name>
</gene>
<dbReference type="InterPro" id="IPR004107">
    <property type="entry name" value="Integrase_SAM-like_N"/>
</dbReference>
<protein>
    <submittedName>
        <fullName evidence="8">Tyrosine-type recombinase/integrase</fullName>
    </submittedName>
</protein>
<feature type="domain" description="Core-binding (CB)" evidence="7">
    <location>
        <begin position="83"/>
        <end position="171"/>
    </location>
</feature>
<dbReference type="InterPro" id="IPR011010">
    <property type="entry name" value="DNA_brk_join_enz"/>
</dbReference>
<evidence type="ECO:0000259" key="7">
    <source>
        <dbReference type="PROSITE" id="PS51900"/>
    </source>
</evidence>
<keyword evidence="3 5" id="KW-0238">DNA-binding</keyword>
<dbReference type="SUPFAM" id="SSF56349">
    <property type="entry name" value="DNA breaking-rejoining enzymes"/>
    <property type="match status" value="1"/>
</dbReference>
<keyword evidence="4" id="KW-0233">DNA recombination</keyword>
<dbReference type="InterPro" id="IPR010998">
    <property type="entry name" value="Integrase_recombinase_N"/>
</dbReference>